<keyword evidence="1" id="KW-0949">S-adenosyl-L-methionine</keyword>
<evidence type="ECO:0000256" key="1">
    <source>
        <dbReference type="ARBA" id="ARBA00022691"/>
    </source>
</evidence>
<dbReference type="SFLD" id="SFLDG01111">
    <property type="entry name" value="Uncharacterised_Radical_SAM_Su"/>
    <property type="match status" value="1"/>
</dbReference>
<evidence type="ECO:0000256" key="2">
    <source>
        <dbReference type="ARBA" id="ARBA00022723"/>
    </source>
</evidence>
<evidence type="ECO:0000259" key="5">
    <source>
        <dbReference type="PROSITE" id="PS51918"/>
    </source>
</evidence>
<evidence type="ECO:0000313" key="6">
    <source>
        <dbReference type="EMBL" id="HIY26658.1"/>
    </source>
</evidence>
<dbReference type="NCBIfam" id="TIGR04038">
    <property type="entry name" value="tatD_link_rSAM"/>
    <property type="match status" value="1"/>
</dbReference>
<protein>
    <submittedName>
        <fullName evidence="6">TatD family nuclease-associated radical SAM protein</fullName>
    </submittedName>
</protein>
<dbReference type="SUPFAM" id="SSF102114">
    <property type="entry name" value="Radical SAM enzymes"/>
    <property type="match status" value="1"/>
</dbReference>
<dbReference type="InterPro" id="IPR050377">
    <property type="entry name" value="Radical_SAM_PqqE_MftC-like"/>
</dbReference>
<dbReference type="PROSITE" id="PS51918">
    <property type="entry name" value="RADICAL_SAM"/>
    <property type="match status" value="1"/>
</dbReference>
<evidence type="ECO:0000256" key="4">
    <source>
        <dbReference type="ARBA" id="ARBA00023014"/>
    </source>
</evidence>
<dbReference type="PANTHER" id="PTHR11228">
    <property type="entry name" value="RADICAL SAM DOMAIN PROTEIN"/>
    <property type="match status" value="1"/>
</dbReference>
<gene>
    <name evidence="6" type="ORF">H9838_05705</name>
</gene>
<dbReference type="GO" id="GO:0003824">
    <property type="term" value="F:catalytic activity"/>
    <property type="evidence" value="ECO:0007669"/>
    <property type="project" value="InterPro"/>
</dbReference>
<dbReference type="EMBL" id="DXDU01000094">
    <property type="protein sequence ID" value="HIY26658.1"/>
    <property type="molecule type" value="Genomic_DNA"/>
</dbReference>
<keyword evidence="4" id="KW-0411">Iron-sulfur</keyword>
<comment type="caution">
    <text evidence="6">The sequence shown here is derived from an EMBL/GenBank/DDBJ whole genome shotgun (WGS) entry which is preliminary data.</text>
</comment>
<evidence type="ECO:0000256" key="3">
    <source>
        <dbReference type="ARBA" id="ARBA00023004"/>
    </source>
</evidence>
<organism evidence="6 7">
    <name type="scientific">Candidatus Acutalibacter pullistercoris</name>
    <dbReference type="NCBI Taxonomy" id="2838418"/>
    <lineage>
        <taxon>Bacteria</taxon>
        <taxon>Bacillati</taxon>
        <taxon>Bacillota</taxon>
        <taxon>Clostridia</taxon>
        <taxon>Eubacteriales</taxon>
        <taxon>Acutalibacteraceae</taxon>
        <taxon>Acutalibacter</taxon>
    </lineage>
</organism>
<dbReference type="InterPro" id="IPR013785">
    <property type="entry name" value="Aldolase_TIM"/>
</dbReference>
<dbReference type="SFLD" id="SFLDS00029">
    <property type="entry name" value="Radical_SAM"/>
    <property type="match status" value="1"/>
</dbReference>
<dbReference type="Proteomes" id="UP000823915">
    <property type="component" value="Unassembled WGS sequence"/>
</dbReference>
<keyword evidence="2" id="KW-0479">Metal-binding</keyword>
<dbReference type="GO" id="GO:0046872">
    <property type="term" value="F:metal ion binding"/>
    <property type="evidence" value="ECO:0007669"/>
    <property type="project" value="UniProtKB-KW"/>
</dbReference>
<dbReference type="InterPro" id="IPR007197">
    <property type="entry name" value="rSAM"/>
</dbReference>
<dbReference type="AlphaFoldDB" id="A0A9D1YG79"/>
<reference evidence="6" key="2">
    <citation type="submission" date="2021-04" db="EMBL/GenBank/DDBJ databases">
        <authorList>
            <person name="Gilroy R."/>
        </authorList>
    </citation>
    <scope>NUCLEOTIDE SEQUENCE</scope>
    <source>
        <strain evidence="6">1282</strain>
    </source>
</reference>
<dbReference type="GO" id="GO:0051536">
    <property type="term" value="F:iron-sulfur cluster binding"/>
    <property type="evidence" value="ECO:0007669"/>
    <property type="project" value="UniProtKB-KW"/>
</dbReference>
<reference evidence="6" key="1">
    <citation type="journal article" date="2021" name="PeerJ">
        <title>Extensive microbial diversity within the chicken gut microbiome revealed by metagenomics and culture.</title>
        <authorList>
            <person name="Gilroy R."/>
            <person name="Ravi A."/>
            <person name="Getino M."/>
            <person name="Pursley I."/>
            <person name="Horton D.L."/>
            <person name="Alikhan N.F."/>
            <person name="Baker D."/>
            <person name="Gharbi K."/>
            <person name="Hall N."/>
            <person name="Watson M."/>
            <person name="Adriaenssens E.M."/>
            <person name="Foster-Nyarko E."/>
            <person name="Jarju S."/>
            <person name="Secka A."/>
            <person name="Antonio M."/>
            <person name="Oren A."/>
            <person name="Chaudhuri R.R."/>
            <person name="La Ragione R."/>
            <person name="Hildebrand F."/>
            <person name="Pallen M.J."/>
        </authorList>
    </citation>
    <scope>NUCLEOTIDE SEQUENCE</scope>
    <source>
        <strain evidence="6">1282</strain>
    </source>
</reference>
<dbReference type="InterPro" id="IPR058240">
    <property type="entry name" value="rSAM_sf"/>
</dbReference>
<name>A0A9D1YG79_9FIRM</name>
<accession>A0A9D1YG79</accession>
<sequence>MEASAQIAGSRKYGASITYPYGKNLYVNMTNHCCNNCDFCLRKNSPGSLYAENLWYQGGEPTKEEIWEELSSRDLNQYCEVVFCGYGEPACRWDDMMWLCDKIKEAGSHLIRINTNGLGDLITGRPVAEELDGRADTVSVSLNASTPEGYDRLCHSKYGLQALPAILKFTAMAVLNVPHVRMTVVSTMPKEEIDACRALCESIGADFFVREYIET</sequence>
<proteinExistence type="predicted"/>
<feature type="domain" description="Radical SAM core" evidence="5">
    <location>
        <begin position="19"/>
        <end position="215"/>
    </location>
</feature>
<evidence type="ECO:0000313" key="7">
    <source>
        <dbReference type="Proteomes" id="UP000823915"/>
    </source>
</evidence>
<dbReference type="CDD" id="cd01335">
    <property type="entry name" value="Radical_SAM"/>
    <property type="match status" value="1"/>
</dbReference>
<dbReference type="PANTHER" id="PTHR11228:SF27">
    <property type="entry name" value="GLYCYL-RADICAL ENZYME ACTIVATING ENZYME MJ1227-RELATED"/>
    <property type="match status" value="1"/>
</dbReference>
<dbReference type="InterPro" id="IPR023821">
    <property type="entry name" value="rSAM_TatD-assoc"/>
</dbReference>
<keyword evidence="3" id="KW-0408">Iron</keyword>
<dbReference type="Gene3D" id="3.20.20.70">
    <property type="entry name" value="Aldolase class I"/>
    <property type="match status" value="1"/>
</dbReference>
<dbReference type="Pfam" id="PF04055">
    <property type="entry name" value="Radical_SAM"/>
    <property type="match status" value="1"/>
</dbReference>